<dbReference type="InterPro" id="IPR013767">
    <property type="entry name" value="PAS_fold"/>
</dbReference>
<gene>
    <name evidence="3" type="ORF">AB0K95_31900</name>
</gene>
<dbReference type="EMBL" id="JBFATE010000022">
    <property type="protein sequence ID" value="MEV5249830.1"/>
    <property type="molecule type" value="Genomic_DNA"/>
</dbReference>
<dbReference type="InterPro" id="IPR003594">
    <property type="entry name" value="HATPase_dom"/>
</dbReference>
<proteinExistence type="predicted"/>
<dbReference type="Pfam" id="PF01590">
    <property type="entry name" value="GAF"/>
    <property type="match status" value="1"/>
</dbReference>
<dbReference type="InterPro" id="IPR029016">
    <property type="entry name" value="GAF-like_dom_sf"/>
</dbReference>
<dbReference type="CDD" id="cd16936">
    <property type="entry name" value="HATPase_RsbW-like"/>
    <property type="match status" value="1"/>
</dbReference>
<dbReference type="Gene3D" id="3.30.565.10">
    <property type="entry name" value="Histidine kinase-like ATPase, C-terminal domain"/>
    <property type="match status" value="1"/>
</dbReference>
<dbReference type="Gene3D" id="3.30.450.40">
    <property type="match status" value="1"/>
</dbReference>
<dbReference type="Pfam" id="PF13581">
    <property type="entry name" value="HATPase_c_2"/>
    <property type="match status" value="1"/>
</dbReference>
<dbReference type="Pfam" id="PF08448">
    <property type="entry name" value="PAS_4"/>
    <property type="match status" value="1"/>
</dbReference>
<dbReference type="Pfam" id="PF00989">
    <property type="entry name" value="PAS"/>
    <property type="match status" value="1"/>
</dbReference>
<dbReference type="InterPro" id="IPR013656">
    <property type="entry name" value="PAS_4"/>
</dbReference>
<dbReference type="Proteomes" id="UP001552527">
    <property type="component" value="Unassembled WGS sequence"/>
</dbReference>
<evidence type="ECO:0000313" key="3">
    <source>
        <dbReference type="EMBL" id="MEV5249830.1"/>
    </source>
</evidence>
<dbReference type="SMART" id="SM00091">
    <property type="entry name" value="PAS"/>
    <property type="match status" value="2"/>
</dbReference>
<dbReference type="InterPro" id="IPR035965">
    <property type="entry name" value="PAS-like_dom_sf"/>
</dbReference>
<dbReference type="Pfam" id="PF07228">
    <property type="entry name" value="SpoIIE"/>
    <property type="match status" value="1"/>
</dbReference>
<evidence type="ECO:0000313" key="4">
    <source>
        <dbReference type="Proteomes" id="UP001552527"/>
    </source>
</evidence>
<dbReference type="InterPro" id="IPR036890">
    <property type="entry name" value="HATPase_C_sf"/>
</dbReference>
<evidence type="ECO:0000259" key="2">
    <source>
        <dbReference type="PROSITE" id="PS50112"/>
    </source>
</evidence>
<feature type="domain" description="PAS" evidence="2">
    <location>
        <begin position="22"/>
        <end position="59"/>
    </location>
</feature>
<organism evidence="3 4">
    <name type="scientific">Streptomyces werraensis</name>
    <dbReference type="NCBI Taxonomy" id="68284"/>
    <lineage>
        <taxon>Bacteria</taxon>
        <taxon>Bacillati</taxon>
        <taxon>Actinomycetota</taxon>
        <taxon>Actinomycetes</taxon>
        <taxon>Kitasatosporales</taxon>
        <taxon>Streptomycetaceae</taxon>
        <taxon>Streptomyces</taxon>
    </lineage>
</organism>
<keyword evidence="4" id="KW-1185">Reference proteome</keyword>
<dbReference type="PROSITE" id="PS50112">
    <property type="entry name" value="PAS"/>
    <property type="match status" value="1"/>
</dbReference>
<sequence length="804" mass="85614">MASFAQRSAAPPSALDLLATAVLDAQGRVLGWSSAATELLGWTAAEVCGQPIASLLAEPPEPGRQAGTGLEAGNTRMLHSSGRTIEVVFRVMELDGCSELLALAAPLHRMADWEHGAALLRALLAQDRIGIGIHGPDLRVLRTNITPTTFGGPAVPVGGRLAEVMYPGDAKDAEAALEEVLATGVPVVGQEQRIRSPQTPGRQWCFSLSAVRMEDAEGLPTGVAVLFADATGRWRARRDLELRHRASALIGTSLDVKRTAQHLVDVLVPALGDMAWVELAEAVFDGDEPPKVFGGGDLHLRRAAVASADGNWPARLLQPDAVVPRFPDLPVMRSLQQGKVFTLSDPTKVGRVGSPELARLFVPEHAHSFVAAPLFARGLMLGSVALWRTSQPEPFDQDDADLVGEITSRAALSVDNARRYTREHRAAVALQQRLLPRAVTDAPAAETTGIYLPAAGGAGISGDWFDVIPLPSLRVAFVVGDVVGHGLNATATMGRLRTAVQTLADLELEPDELLTHVDDLVLRLTAEADPAHEDSIGATCLYAVYDPVTCRCTLASAGHPPPLVLRPDGTVHRVDFSPGPPLGVGGMPFEPVTLHLDPGSILALYTDGLTHRRHPDPDVGLDRLADRLAALPGGQCSEALDAVGRALLAGIQPPPPDDDIALLLARTRALQQEATAFWEFPADPSVVTQARAAVTRQLGIWGLGETVFSTELIVSELVTNAIRYAGGPVGLRLIRDAALICEVTDPSNTQPRLRRARTTDEGGRGLFLVAQLSSRWGSRYGRRGKTVWAEQPLDGSDLALSHLL</sequence>
<keyword evidence="1" id="KW-0378">Hydrolase</keyword>
<name>A0ABV3JNV0_9ACTN</name>
<dbReference type="PANTHER" id="PTHR43156:SF2">
    <property type="entry name" value="STAGE II SPORULATION PROTEIN E"/>
    <property type="match status" value="1"/>
</dbReference>
<dbReference type="RefSeq" id="WP_364027301.1">
    <property type="nucleotide sequence ID" value="NZ_JBFATE010000022.1"/>
</dbReference>
<accession>A0ABV3JNV0</accession>
<evidence type="ECO:0000256" key="1">
    <source>
        <dbReference type="ARBA" id="ARBA00022801"/>
    </source>
</evidence>
<reference evidence="3 4" key="1">
    <citation type="submission" date="2024-06" db="EMBL/GenBank/DDBJ databases">
        <title>The Natural Products Discovery Center: Release of the First 8490 Sequenced Strains for Exploring Actinobacteria Biosynthetic Diversity.</title>
        <authorList>
            <person name="Kalkreuter E."/>
            <person name="Kautsar S.A."/>
            <person name="Yang D."/>
            <person name="Bader C.D."/>
            <person name="Teijaro C.N."/>
            <person name="Fluegel L."/>
            <person name="Davis C.M."/>
            <person name="Simpson J.R."/>
            <person name="Lauterbach L."/>
            <person name="Steele A.D."/>
            <person name="Gui C."/>
            <person name="Meng S."/>
            <person name="Li G."/>
            <person name="Viehrig K."/>
            <person name="Ye F."/>
            <person name="Su P."/>
            <person name="Kiefer A.F."/>
            <person name="Nichols A."/>
            <person name="Cepeda A.J."/>
            <person name="Yan W."/>
            <person name="Fan B."/>
            <person name="Jiang Y."/>
            <person name="Adhikari A."/>
            <person name="Zheng C.-J."/>
            <person name="Schuster L."/>
            <person name="Cowan T.M."/>
            <person name="Smanski M.J."/>
            <person name="Chevrette M.G."/>
            <person name="De Carvalho L.P.S."/>
            <person name="Shen B."/>
        </authorList>
    </citation>
    <scope>NUCLEOTIDE SEQUENCE [LARGE SCALE GENOMIC DNA]</scope>
    <source>
        <strain evidence="3 4">NPDC052768</strain>
    </source>
</reference>
<dbReference type="SUPFAM" id="SSF55781">
    <property type="entry name" value="GAF domain-like"/>
    <property type="match status" value="1"/>
</dbReference>
<dbReference type="SUPFAM" id="SSF81606">
    <property type="entry name" value="PP2C-like"/>
    <property type="match status" value="1"/>
</dbReference>
<dbReference type="InterPro" id="IPR001932">
    <property type="entry name" value="PPM-type_phosphatase-like_dom"/>
</dbReference>
<dbReference type="InterPro" id="IPR036457">
    <property type="entry name" value="PPM-type-like_dom_sf"/>
</dbReference>
<dbReference type="Gene3D" id="3.60.40.10">
    <property type="entry name" value="PPM-type phosphatase domain"/>
    <property type="match status" value="1"/>
</dbReference>
<dbReference type="InterPro" id="IPR003018">
    <property type="entry name" value="GAF"/>
</dbReference>
<dbReference type="SUPFAM" id="SSF55874">
    <property type="entry name" value="ATPase domain of HSP90 chaperone/DNA topoisomerase II/histidine kinase"/>
    <property type="match status" value="1"/>
</dbReference>
<dbReference type="SMART" id="SM00065">
    <property type="entry name" value="GAF"/>
    <property type="match status" value="1"/>
</dbReference>
<comment type="caution">
    <text evidence="3">The sequence shown here is derived from an EMBL/GenBank/DDBJ whole genome shotgun (WGS) entry which is preliminary data.</text>
</comment>
<dbReference type="NCBIfam" id="TIGR00229">
    <property type="entry name" value="sensory_box"/>
    <property type="match status" value="1"/>
</dbReference>
<dbReference type="InterPro" id="IPR052016">
    <property type="entry name" value="Bact_Sigma-Reg"/>
</dbReference>
<dbReference type="InterPro" id="IPR000014">
    <property type="entry name" value="PAS"/>
</dbReference>
<dbReference type="PANTHER" id="PTHR43156">
    <property type="entry name" value="STAGE II SPORULATION PROTEIN E-RELATED"/>
    <property type="match status" value="1"/>
</dbReference>
<protein>
    <submittedName>
        <fullName evidence="3">SpoIIE family protein phosphatase</fullName>
    </submittedName>
</protein>
<dbReference type="CDD" id="cd00130">
    <property type="entry name" value="PAS"/>
    <property type="match status" value="1"/>
</dbReference>
<dbReference type="Gene3D" id="3.30.450.20">
    <property type="entry name" value="PAS domain"/>
    <property type="match status" value="2"/>
</dbReference>
<dbReference type="SMART" id="SM00331">
    <property type="entry name" value="PP2C_SIG"/>
    <property type="match status" value="1"/>
</dbReference>
<dbReference type="SUPFAM" id="SSF55785">
    <property type="entry name" value="PYP-like sensor domain (PAS domain)"/>
    <property type="match status" value="2"/>
</dbReference>